<gene>
    <name evidence="2" type="ORF">COK81_34735</name>
</gene>
<accession>A0A9X7FYA0</accession>
<evidence type="ECO:0000313" key="3">
    <source>
        <dbReference type="Proteomes" id="UP000225910"/>
    </source>
</evidence>
<comment type="caution">
    <text evidence="2">The sequence shown here is derived from an EMBL/GenBank/DDBJ whole genome shotgun (WGS) entry which is preliminary data.</text>
</comment>
<evidence type="ECO:0000256" key="1">
    <source>
        <dbReference type="SAM" id="MobiDB-lite"/>
    </source>
</evidence>
<protein>
    <submittedName>
        <fullName evidence="2">Uncharacterized protein</fullName>
    </submittedName>
</protein>
<proteinExistence type="predicted"/>
<evidence type="ECO:0000313" key="2">
    <source>
        <dbReference type="EMBL" id="PFT67298.1"/>
    </source>
</evidence>
<feature type="region of interest" description="Disordered" evidence="1">
    <location>
        <begin position="1"/>
        <end position="40"/>
    </location>
</feature>
<organism evidence="2 3">
    <name type="scientific">Bacillus thuringiensis</name>
    <dbReference type="NCBI Taxonomy" id="1428"/>
    <lineage>
        <taxon>Bacteria</taxon>
        <taxon>Bacillati</taxon>
        <taxon>Bacillota</taxon>
        <taxon>Bacilli</taxon>
        <taxon>Bacillales</taxon>
        <taxon>Bacillaceae</taxon>
        <taxon>Bacillus</taxon>
        <taxon>Bacillus cereus group</taxon>
    </lineage>
</organism>
<dbReference type="AlphaFoldDB" id="A0A9X7FYA0"/>
<dbReference type="RefSeq" id="WP_141545071.1">
    <property type="nucleotide sequence ID" value="NZ_NVCU01000637.1"/>
</dbReference>
<dbReference type="EMBL" id="NVCU01000637">
    <property type="protein sequence ID" value="PFT67298.1"/>
    <property type="molecule type" value="Genomic_DNA"/>
</dbReference>
<sequence>ESLPIQAASESVPSLEQAIESVAKQKKKASSNGELPDDVQAMRHAPPVIQSAMAPDGRTITHKKLLDSFRDNLGITLRTGRMGVGDDAVSG</sequence>
<feature type="non-terminal residue" evidence="2">
    <location>
        <position position="1"/>
    </location>
</feature>
<dbReference type="Proteomes" id="UP000225910">
    <property type="component" value="Unassembled WGS sequence"/>
</dbReference>
<feature type="non-terminal residue" evidence="2">
    <location>
        <position position="91"/>
    </location>
</feature>
<reference evidence="2 3" key="1">
    <citation type="submission" date="2017-09" db="EMBL/GenBank/DDBJ databases">
        <title>Large-scale bioinformatics analysis of Bacillus genomes uncovers conserved roles of natural products in bacterial physiology.</title>
        <authorList>
            <consortium name="Agbiome Team Llc"/>
            <person name="Bleich R.M."/>
            <person name="Grubbs K.J."/>
            <person name="Santa Maria K.C."/>
            <person name="Allen S.E."/>
            <person name="Farag S."/>
            <person name="Shank E.A."/>
            <person name="Bowers A."/>
        </authorList>
    </citation>
    <scope>NUCLEOTIDE SEQUENCE [LARGE SCALE GENOMIC DNA]</scope>
    <source>
        <strain evidence="2 3">AFS064137</strain>
    </source>
</reference>
<name>A0A9X7FYA0_BACTU</name>